<dbReference type="OrthoDB" id="3244905at2759"/>
<protein>
    <submittedName>
        <fullName evidence="2">Uncharacterized protein</fullName>
    </submittedName>
</protein>
<name>A0A1M2W657_TRAPU</name>
<reference evidence="2 3" key="1">
    <citation type="submission" date="2016-10" db="EMBL/GenBank/DDBJ databases">
        <title>Genome sequence of the basidiomycete white-rot fungus Trametes pubescens.</title>
        <authorList>
            <person name="Makela M.R."/>
            <person name="Granchi Z."/>
            <person name="Peng M."/>
            <person name="De Vries R.P."/>
            <person name="Grigoriev I."/>
            <person name="Riley R."/>
            <person name="Hilden K."/>
        </authorList>
    </citation>
    <scope>NUCLEOTIDE SEQUENCE [LARGE SCALE GENOMIC DNA]</scope>
    <source>
        <strain evidence="2 3">FBCC735</strain>
    </source>
</reference>
<organism evidence="2 3">
    <name type="scientific">Trametes pubescens</name>
    <name type="common">White-rot fungus</name>
    <dbReference type="NCBI Taxonomy" id="154538"/>
    <lineage>
        <taxon>Eukaryota</taxon>
        <taxon>Fungi</taxon>
        <taxon>Dikarya</taxon>
        <taxon>Basidiomycota</taxon>
        <taxon>Agaricomycotina</taxon>
        <taxon>Agaricomycetes</taxon>
        <taxon>Polyporales</taxon>
        <taxon>Polyporaceae</taxon>
        <taxon>Trametes</taxon>
    </lineage>
</organism>
<dbReference type="Proteomes" id="UP000184267">
    <property type="component" value="Unassembled WGS sequence"/>
</dbReference>
<comment type="caution">
    <text evidence="2">The sequence shown here is derived from an EMBL/GenBank/DDBJ whole genome shotgun (WGS) entry which is preliminary data.</text>
</comment>
<feature type="region of interest" description="Disordered" evidence="1">
    <location>
        <begin position="1"/>
        <end position="21"/>
    </location>
</feature>
<keyword evidence="3" id="KW-1185">Reference proteome</keyword>
<dbReference type="STRING" id="154538.A0A1M2W657"/>
<evidence type="ECO:0000313" key="3">
    <source>
        <dbReference type="Proteomes" id="UP000184267"/>
    </source>
</evidence>
<dbReference type="EMBL" id="MNAD01000180">
    <property type="protein sequence ID" value="OJT15345.1"/>
    <property type="molecule type" value="Genomic_DNA"/>
</dbReference>
<gene>
    <name evidence="2" type="ORF">TRAPUB_8090</name>
</gene>
<evidence type="ECO:0000256" key="1">
    <source>
        <dbReference type="SAM" id="MobiDB-lite"/>
    </source>
</evidence>
<accession>A0A1M2W657</accession>
<feature type="region of interest" description="Disordered" evidence="1">
    <location>
        <begin position="231"/>
        <end position="254"/>
    </location>
</feature>
<evidence type="ECO:0000313" key="2">
    <source>
        <dbReference type="EMBL" id="OJT15345.1"/>
    </source>
</evidence>
<dbReference type="OMA" id="LSRCMIM"/>
<proteinExistence type="predicted"/>
<dbReference type="AlphaFoldDB" id="A0A1M2W657"/>
<sequence>MFRLPTHLETLVPPPDEQVPQSQPWRGMFALPASSPMPQLPPRQREISVTAAETENDNQQEHWPKHFQLQLIRRGGLLREVHAWLAQLQPGALSRCMIMPDRMGDAAQTRENQALFEALARQLLEEGIVSRAAPSPLVRCAQLIASGAQVAIAPWSVEQPSSPGGLLLYPTTSTRALLVGIVFMNIPFPEFVVGPSPHNPTAGPSRLQLGPSLLPRVQSFPPLGSPLPNISSTARYLQGAPDPVKGSRSGRHSG</sequence>